<accession>A0ABP0F4A4</accession>
<comment type="caution">
    <text evidence="7">The sequence shown here is derived from an EMBL/GenBank/DDBJ whole genome shotgun (WGS) entry which is preliminary data.</text>
</comment>
<feature type="transmembrane region" description="Helical" evidence="6">
    <location>
        <begin position="390"/>
        <end position="411"/>
    </location>
</feature>
<feature type="transmembrane region" description="Helical" evidence="6">
    <location>
        <begin position="241"/>
        <end position="263"/>
    </location>
</feature>
<comment type="similarity">
    <text evidence="5">Belongs to the membrane-bound acyltransferase family. HHAT subfamily.</text>
</comment>
<dbReference type="PANTHER" id="PTHR13285:SF18">
    <property type="entry name" value="PROTEIN-CYSTEINE N-PALMITOYLTRANSFERASE RASP"/>
    <property type="match status" value="1"/>
</dbReference>
<proteinExistence type="inferred from homology"/>
<dbReference type="InterPro" id="IPR004299">
    <property type="entry name" value="MBOAT_fam"/>
</dbReference>
<evidence type="ECO:0000256" key="5">
    <source>
        <dbReference type="ARBA" id="ARBA00038268"/>
    </source>
</evidence>
<protein>
    <submittedName>
        <fullName evidence="7">Uncharacterized protein</fullName>
    </submittedName>
</protein>
<name>A0ABP0F4A4_CLALP</name>
<dbReference type="EMBL" id="CAWYQH010000002">
    <property type="protein sequence ID" value="CAK8673087.1"/>
    <property type="molecule type" value="Genomic_DNA"/>
</dbReference>
<evidence type="ECO:0000256" key="4">
    <source>
        <dbReference type="ARBA" id="ARBA00023136"/>
    </source>
</evidence>
<evidence type="ECO:0000313" key="8">
    <source>
        <dbReference type="Proteomes" id="UP001642483"/>
    </source>
</evidence>
<dbReference type="PANTHER" id="PTHR13285">
    <property type="entry name" value="ACYLTRANSFERASE"/>
    <property type="match status" value="1"/>
</dbReference>
<feature type="transmembrane region" description="Helical" evidence="6">
    <location>
        <begin position="209"/>
        <end position="229"/>
    </location>
</feature>
<comment type="subcellular location">
    <subcellularLocation>
        <location evidence="1">Endoplasmic reticulum membrane</location>
        <topology evidence="1">Multi-pass membrane protein</topology>
    </subcellularLocation>
</comment>
<reference evidence="7 8" key="1">
    <citation type="submission" date="2024-02" db="EMBL/GenBank/DDBJ databases">
        <authorList>
            <person name="Daric V."/>
            <person name="Darras S."/>
        </authorList>
    </citation>
    <scope>NUCLEOTIDE SEQUENCE [LARGE SCALE GENOMIC DNA]</scope>
</reference>
<gene>
    <name evidence="7" type="ORF">CVLEPA_LOCUS2870</name>
</gene>
<evidence type="ECO:0000256" key="1">
    <source>
        <dbReference type="ARBA" id="ARBA00004477"/>
    </source>
</evidence>
<organism evidence="7 8">
    <name type="scientific">Clavelina lepadiformis</name>
    <name type="common">Light-bulb sea squirt</name>
    <name type="synonym">Ascidia lepadiformis</name>
    <dbReference type="NCBI Taxonomy" id="159417"/>
    <lineage>
        <taxon>Eukaryota</taxon>
        <taxon>Metazoa</taxon>
        <taxon>Chordata</taxon>
        <taxon>Tunicata</taxon>
        <taxon>Ascidiacea</taxon>
        <taxon>Aplousobranchia</taxon>
        <taxon>Clavelinidae</taxon>
        <taxon>Clavelina</taxon>
    </lineage>
</organism>
<keyword evidence="4 6" id="KW-0472">Membrane</keyword>
<dbReference type="Proteomes" id="UP001642483">
    <property type="component" value="Unassembled WGS sequence"/>
</dbReference>
<sequence length="453" mass="52493">MTVYAGVGHFIIMRICEQFKPEYRFHMSALYGIAFCIYFYGAKGLVILLAQSLLLFSISHQTKNVALTWCAAITLTLPLISTTTFDKLREMFDDNDLLTVMYVVMSTMCNLRYIAFSVEHCWSEQNMKASHNIKEEKHKSKAVKRDIDGNHQSEQKTFLGLTIDLILYQFYFPLLSGGPVLNYNKFAEQIQRPPVTWTFKFFLKYILGILRYIFWQFVVNFLLHFLYFSSINTNERLLNRVPLLTLCGLALCFVQFFCMKYMVMYGLPSRIALADNLDVPGASHCVSSKHRFTDMWKYFDRGLHFWLVRYIFVPLGGSKDGNGFVRNTINSLIPFAFVYIWHGARHEHLVWAGLNWFGIWIEKIADDLSKTNQIKALEAKYFSPSVSRRIRAAVSTPLFSLLIVSNLYFLAGITAGNIYMRRIYTEDFVSTLLIHLVLYLGAQTSMELTRFGF</sequence>
<evidence type="ECO:0000256" key="2">
    <source>
        <dbReference type="ARBA" id="ARBA00022692"/>
    </source>
</evidence>
<keyword evidence="8" id="KW-1185">Reference proteome</keyword>
<feature type="transmembrane region" description="Helical" evidence="6">
    <location>
        <begin position="97"/>
        <end position="118"/>
    </location>
</feature>
<evidence type="ECO:0000256" key="3">
    <source>
        <dbReference type="ARBA" id="ARBA00022989"/>
    </source>
</evidence>
<dbReference type="InterPro" id="IPR051085">
    <property type="entry name" value="MB_O-acyltransferase"/>
</dbReference>
<dbReference type="Pfam" id="PF03062">
    <property type="entry name" value="MBOAT"/>
    <property type="match status" value="1"/>
</dbReference>
<keyword evidence="3 6" id="KW-1133">Transmembrane helix</keyword>
<evidence type="ECO:0000313" key="7">
    <source>
        <dbReference type="EMBL" id="CAK8673087.1"/>
    </source>
</evidence>
<evidence type="ECO:0000256" key="6">
    <source>
        <dbReference type="SAM" id="Phobius"/>
    </source>
</evidence>
<feature type="transmembrane region" description="Helical" evidence="6">
    <location>
        <begin position="29"/>
        <end position="54"/>
    </location>
</feature>
<keyword evidence="2 6" id="KW-0812">Transmembrane</keyword>
<feature type="transmembrane region" description="Helical" evidence="6">
    <location>
        <begin position="66"/>
        <end position="85"/>
    </location>
</feature>